<dbReference type="AlphaFoldDB" id="A0A820F0S3"/>
<dbReference type="Proteomes" id="UP000663881">
    <property type="component" value="Unassembled WGS sequence"/>
</dbReference>
<sequence>MAKTMALMEDTVGLTLTETLESLVHGGGVIVPNDGVIVLGLKLSVVKDI</sequence>
<protein>
    <submittedName>
        <fullName evidence="1">Uncharacterized protein</fullName>
    </submittedName>
</protein>
<comment type="caution">
    <text evidence="1">The sequence shown here is derived from an EMBL/GenBank/DDBJ whole genome shotgun (WGS) entry which is preliminary data.</text>
</comment>
<feature type="non-terminal residue" evidence="1">
    <location>
        <position position="49"/>
    </location>
</feature>
<dbReference type="EMBL" id="CAJOAY010012632">
    <property type="protein sequence ID" value="CAF4254394.1"/>
    <property type="molecule type" value="Genomic_DNA"/>
</dbReference>
<name>A0A820F0S3_9BILA</name>
<gene>
    <name evidence="1" type="ORF">OKA104_LOCUS43774</name>
</gene>
<evidence type="ECO:0000313" key="2">
    <source>
        <dbReference type="Proteomes" id="UP000663881"/>
    </source>
</evidence>
<organism evidence="1 2">
    <name type="scientific">Adineta steineri</name>
    <dbReference type="NCBI Taxonomy" id="433720"/>
    <lineage>
        <taxon>Eukaryota</taxon>
        <taxon>Metazoa</taxon>
        <taxon>Spiralia</taxon>
        <taxon>Gnathifera</taxon>
        <taxon>Rotifera</taxon>
        <taxon>Eurotatoria</taxon>
        <taxon>Bdelloidea</taxon>
        <taxon>Adinetida</taxon>
        <taxon>Adinetidae</taxon>
        <taxon>Adineta</taxon>
    </lineage>
</organism>
<proteinExistence type="predicted"/>
<accession>A0A820F0S3</accession>
<reference evidence="1" key="1">
    <citation type="submission" date="2021-02" db="EMBL/GenBank/DDBJ databases">
        <authorList>
            <person name="Nowell W R."/>
        </authorList>
    </citation>
    <scope>NUCLEOTIDE SEQUENCE</scope>
</reference>
<evidence type="ECO:0000313" key="1">
    <source>
        <dbReference type="EMBL" id="CAF4254394.1"/>
    </source>
</evidence>